<dbReference type="AlphaFoldDB" id="D3VE46"/>
<gene>
    <name evidence="1" type="ordered locus">XNC1_4275</name>
</gene>
<evidence type="ECO:0000313" key="2">
    <source>
        <dbReference type="Proteomes" id="UP000008075"/>
    </source>
</evidence>
<keyword evidence="2" id="KW-1185">Reference proteome</keyword>
<dbReference type="Proteomes" id="UP000008075">
    <property type="component" value="Chromosome"/>
</dbReference>
<dbReference type="KEGG" id="xne:XNC1_4275"/>
<accession>D3VE46</accession>
<evidence type="ECO:0000313" key="1">
    <source>
        <dbReference type="EMBL" id="CBJ92297.1"/>
    </source>
</evidence>
<dbReference type="EMBL" id="FN667742">
    <property type="protein sequence ID" value="CBJ92297.1"/>
    <property type="molecule type" value="Genomic_DNA"/>
</dbReference>
<name>D3VE46_XENNA</name>
<dbReference type="HOGENOM" id="CLU_3207139_0_0_6"/>
<reference evidence="1 2" key="1">
    <citation type="journal article" date="2011" name="PLoS ONE">
        <title>The entomopathogenic bacterial endosymbionts xenorhabdus and photorhabdus: convergent lifestyles from divergent genomes.</title>
        <authorList>
            <person name="Chaston J.M."/>
            <person name="Suen G."/>
            <person name="Tucker S.L."/>
            <person name="Andersen A.W."/>
            <person name="Bhasin A."/>
            <person name="Bode E."/>
            <person name="Bode H.B."/>
            <person name="Brachmann A.O."/>
            <person name="Cowles C.E."/>
            <person name="Cowles K.N."/>
            <person name="Darby C."/>
            <person name="de Leon L."/>
            <person name="Drace K."/>
            <person name="Du Z."/>
            <person name="Givaudan A."/>
            <person name="Herbert Tran E.E."/>
            <person name="Jewell K.A."/>
            <person name="Knack J.J."/>
            <person name="Krasomil-Osterfeld K.C."/>
            <person name="Kukor R."/>
            <person name="Lanois A."/>
            <person name="Latreille P."/>
            <person name="Leimgruber N.K."/>
            <person name="Lipke C.M."/>
            <person name="Liu R."/>
            <person name="Lu X."/>
            <person name="Martens E.C."/>
            <person name="Marri P.R."/>
            <person name="Medigue C."/>
            <person name="Menard M.L."/>
            <person name="Miller N.M."/>
            <person name="Morales-Soto N."/>
            <person name="Norton S."/>
            <person name="Ogier J.C."/>
            <person name="Orchard S.S."/>
            <person name="Park D."/>
            <person name="Park Y."/>
            <person name="Qurollo B.A."/>
            <person name="Sugar D.R."/>
            <person name="Richards G.R."/>
            <person name="Rouy Z."/>
            <person name="Slominski B."/>
            <person name="Slominski K."/>
            <person name="Snyder H."/>
            <person name="Tjaden B.C."/>
            <person name="van der Hoeven R."/>
            <person name="Welch R.D."/>
            <person name="Wheeler C."/>
            <person name="Xiang B."/>
            <person name="Barbazuk B."/>
            <person name="Gaudriault S."/>
            <person name="Goodner B."/>
            <person name="Slater S.C."/>
            <person name="Forst S."/>
            <person name="Goldman B.S."/>
            <person name="Goodrich-Blair H."/>
        </authorList>
    </citation>
    <scope>NUCLEOTIDE SEQUENCE [LARGE SCALE GENOMIC DNA]</scope>
    <source>
        <strain evidence="2">ATCC 19061 / DSM 3370 / CCUG 14189 / LMG 1036 / NCIMB 9965 / AN6</strain>
    </source>
</reference>
<protein>
    <submittedName>
        <fullName evidence="1">Uncharacterized protein</fullName>
    </submittedName>
</protein>
<sequence>MTMPRHSARFNAPRFNVSTDKYPFLRKLRLCHDSLLTIAVCKWLI</sequence>
<proteinExistence type="predicted"/>
<organism evidence="1 2">
    <name type="scientific">Xenorhabdus nematophila (strain ATCC 19061 / DSM 3370 / CCUG 14189 / LMG 1036 / NCIMB 9965 / AN6)</name>
    <dbReference type="NCBI Taxonomy" id="406817"/>
    <lineage>
        <taxon>Bacteria</taxon>
        <taxon>Pseudomonadati</taxon>
        <taxon>Pseudomonadota</taxon>
        <taxon>Gammaproteobacteria</taxon>
        <taxon>Enterobacterales</taxon>
        <taxon>Morganellaceae</taxon>
        <taxon>Xenorhabdus</taxon>
    </lineage>
</organism>